<dbReference type="EMBL" id="JQ340389">
    <property type="protein sequence ID" value="AFB83989.1"/>
    <property type="molecule type" value="Genomic_DNA"/>
</dbReference>
<gene>
    <name evidence="1" type="ORF">pVp-1_0132</name>
</gene>
<evidence type="ECO:0000313" key="2">
    <source>
        <dbReference type="Proteomes" id="UP000007520"/>
    </source>
</evidence>
<evidence type="ECO:0000313" key="1">
    <source>
        <dbReference type="EMBL" id="AFB83989.1"/>
    </source>
</evidence>
<dbReference type="GeneID" id="14013398"/>
<keyword evidence="2" id="KW-1185">Reference proteome</keyword>
<organism evidence="1 2">
    <name type="scientific">Vibrio phage pVp-1</name>
    <dbReference type="NCBI Taxonomy" id="1150989"/>
    <lineage>
        <taxon>Viruses</taxon>
        <taxon>Duplodnaviria</taxon>
        <taxon>Heunggongvirae</taxon>
        <taxon>Uroviricota</taxon>
        <taxon>Caudoviricetes</taxon>
        <taxon>Demerecviridae</taxon>
        <taxon>Ermolyevavirinae</taxon>
        <taxon>Vipunavirus</taxon>
        <taxon>Vipunavirus pVp1</taxon>
    </lineage>
</organism>
<protein>
    <submittedName>
        <fullName evidence="1">A2 protein</fullName>
    </submittedName>
</protein>
<reference evidence="1 2" key="1">
    <citation type="journal article" date="2012" name="J. Virol.">
        <title>Complete Genome Sequence of a Novel Marine Siphovirus, pVp-1, Infecting Vibrio parahaemolyticus.</title>
        <authorList>
            <person name="Kim J.H."/>
            <person name="Jun J.W."/>
            <person name="Choresca C.H."/>
            <person name="Shin S.P."/>
            <person name="Han J.E."/>
            <person name="Park S.C."/>
        </authorList>
    </citation>
    <scope>NUCLEOTIDE SEQUENCE [LARGE SCALE GENOMIC DNA]</scope>
</reference>
<dbReference type="KEGG" id="vg:14013398"/>
<dbReference type="Proteomes" id="UP000007520">
    <property type="component" value="Segment"/>
</dbReference>
<accession>H6WXM3</accession>
<name>H6WXM3_9CAUD</name>
<dbReference type="RefSeq" id="YP_007007955.1">
    <property type="nucleotide sequence ID" value="NC_019529.1"/>
</dbReference>
<proteinExistence type="predicted"/>
<sequence length="156" mass="16626">MAKKWTEESAAKAAELYNAKLEADGKEAAAHNDFLDTIAAHAEVQAVSGKAVRSKLTVMGIYQKPDAVASVAKTNTVRKEHYVRALAHSLKVDAEELDSLKNAKMSALAAITEAIGITDIMAASAKDYTPNELILIKGFALANGIDLADIVDDLED</sequence>